<sequence length="514" mass="56801">MQTISQSVFSNFANIKKVLRSAGRKSAVSIMAGLLVSGCGAMRSYDNELSHTISKASSGQISSALLHLEEKNTFGKKDLLYYMEKGELQKLNGQFSDSRESWLLADEKVKIWEEEAKFTPENLLGNIGSVLVNDKMRRYDGQDFEKVMLSTRLALNHVLIGNFDEARTEIKKTHEREAIIAEFRAMAVARVEAESEERQVKTEVSDIRGYPVETLNDPEVILLKNSYQSAFGHYLAGFIYEALNEPSLAAPGYRMAIELRPDIVFLQEGLAGLDTRIGKRKKSETDVLFVVETGSIPARTSVSLPVPAHLRGLWVAVPISFPIIRAEKSVFLPTQLNINNQDTKIYPITNLDAMARRTLKDDMPGIILRGVIRTTAKTAAQMAVANQSQLAGLAVGLLVNATESADERGWRTLPSHILIGRTTLPAGKHTIRIEGPFGTKTETIEIAGSHAVVPIRLMGETQYVSQQYISPEIMAESMAAYLEESSSTDVIAKPTMKKKPTKPNIKPIKLGVNQ</sequence>
<gene>
    <name evidence="1" type="ORF">UFOPK3401_01491</name>
</gene>
<reference evidence="1" key="1">
    <citation type="submission" date="2020-05" db="EMBL/GenBank/DDBJ databases">
        <authorList>
            <person name="Chiriac C."/>
            <person name="Salcher M."/>
            <person name="Ghai R."/>
            <person name="Kavagutti S V."/>
        </authorList>
    </citation>
    <scope>NUCLEOTIDE SEQUENCE</scope>
</reference>
<dbReference type="EMBL" id="CAFBLM010000114">
    <property type="protein sequence ID" value="CAB4881585.1"/>
    <property type="molecule type" value="Genomic_DNA"/>
</dbReference>
<dbReference type="Gene3D" id="1.25.40.10">
    <property type="entry name" value="Tetratricopeptide repeat domain"/>
    <property type="match status" value="1"/>
</dbReference>
<organism evidence="1">
    <name type="scientific">freshwater metagenome</name>
    <dbReference type="NCBI Taxonomy" id="449393"/>
    <lineage>
        <taxon>unclassified sequences</taxon>
        <taxon>metagenomes</taxon>
        <taxon>ecological metagenomes</taxon>
    </lineage>
</organism>
<proteinExistence type="predicted"/>
<dbReference type="AlphaFoldDB" id="A0A6J7EJS2"/>
<name>A0A6J7EJS2_9ZZZZ</name>
<protein>
    <submittedName>
        <fullName evidence="1">Unannotated protein</fullName>
    </submittedName>
</protein>
<dbReference type="InterPro" id="IPR011990">
    <property type="entry name" value="TPR-like_helical_dom_sf"/>
</dbReference>
<dbReference type="SUPFAM" id="SSF48452">
    <property type="entry name" value="TPR-like"/>
    <property type="match status" value="1"/>
</dbReference>
<accession>A0A6J7EJS2</accession>
<evidence type="ECO:0000313" key="1">
    <source>
        <dbReference type="EMBL" id="CAB4881585.1"/>
    </source>
</evidence>